<gene>
    <name evidence="1" type="ORF">GO755_10565</name>
</gene>
<sequence>MNTEQSYSGKGKIMSLTPQTAKKAAQISLTDDNRAERNIYIPNSAFSGDFLLAHDIPKHEHSRTYGFLVLDNSMAPLINAGYRVLMVAMPSSYFPSAKGVVTVCTKSKPDIFIIGRVKAISGGKIYLDRTNAESVALSLSELDSLCELRSFYGGKIQ</sequence>
<dbReference type="SUPFAM" id="SSF51306">
    <property type="entry name" value="LexA/Signal peptidase"/>
    <property type="match status" value="1"/>
</dbReference>
<dbReference type="InterPro" id="IPR036286">
    <property type="entry name" value="LexA/Signal_pep-like_sf"/>
</dbReference>
<accession>A0A7K1S9I6</accession>
<organism evidence="1 2">
    <name type="scientific">Spirosoma arboris</name>
    <dbReference type="NCBI Taxonomy" id="2682092"/>
    <lineage>
        <taxon>Bacteria</taxon>
        <taxon>Pseudomonadati</taxon>
        <taxon>Bacteroidota</taxon>
        <taxon>Cytophagia</taxon>
        <taxon>Cytophagales</taxon>
        <taxon>Cytophagaceae</taxon>
        <taxon>Spirosoma</taxon>
    </lineage>
</organism>
<name>A0A7K1S9I6_9BACT</name>
<reference evidence="1 2" key="1">
    <citation type="submission" date="2019-12" db="EMBL/GenBank/DDBJ databases">
        <title>Spirosoma sp. HMF4905 genome sequencing and assembly.</title>
        <authorList>
            <person name="Kang H."/>
            <person name="Cha I."/>
            <person name="Kim H."/>
            <person name="Joh K."/>
        </authorList>
    </citation>
    <scope>NUCLEOTIDE SEQUENCE [LARGE SCALE GENOMIC DNA]</scope>
    <source>
        <strain evidence="1 2">HMF4905</strain>
    </source>
</reference>
<comment type="caution">
    <text evidence="1">The sequence shown here is derived from an EMBL/GenBank/DDBJ whole genome shotgun (WGS) entry which is preliminary data.</text>
</comment>
<keyword evidence="2" id="KW-1185">Reference proteome</keyword>
<dbReference type="Proteomes" id="UP000436006">
    <property type="component" value="Unassembled WGS sequence"/>
</dbReference>
<dbReference type="AlphaFoldDB" id="A0A7K1S9I6"/>
<dbReference type="RefSeq" id="WP_157584706.1">
    <property type="nucleotide sequence ID" value="NZ_WPIN01000003.1"/>
</dbReference>
<dbReference type="EMBL" id="WPIN01000003">
    <property type="protein sequence ID" value="MVM30477.1"/>
    <property type="molecule type" value="Genomic_DNA"/>
</dbReference>
<evidence type="ECO:0000313" key="1">
    <source>
        <dbReference type="EMBL" id="MVM30477.1"/>
    </source>
</evidence>
<protein>
    <submittedName>
        <fullName evidence="1">Uncharacterized protein</fullName>
    </submittedName>
</protein>
<evidence type="ECO:0000313" key="2">
    <source>
        <dbReference type="Proteomes" id="UP000436006"/>
    </source>
</evidence>
<proteinExistence type="predicted"/>